<feature type="transmembrane region" description="Helical" evidence="8">
    <location>
        <begin position="105"/>
        <end position="127"/>
    </location>
</feature>
<keyword evidence="5 8" id="KW-0812">Transmembrane</keyword>
<evidence type="ECO:0000256" key="6">
    <source>
        <dbReference type="ARBA" id="ARBA00022989"/>
    </source>
</evidence>
<feature type="transmembrane region" description="Helical" evidence="8">
    <location>
        <begin position="133"/>
        <end position="154"/>
    </location>
</feature>
<feature type="transmembrane region" description="Helical" evidence="8">
    <location>
        <begin position="232"/>
        <end position="255"/>
    </location>
</feature>
<keyword evidence="10" id="KW-1185">Reference proteome</keyword>
<dbReference type="EMBL" id="FOMR01000005">
    <property type="protein sequence ID" value="SFD90375.1"/>
    <property type="molecule type" value="Genomic_DNA"/>
</dbReference>
<evidence type="ECO:0000256" key="5">
    <source>
        <dbReference type="ARBA" id="ARBA00022692"/>
    </source>
</evidence>
<dbReference type="PANTHER" id="PTHR36838:SF1">
    <property type="entry name" value="SLR1864 PROTEIN"/>
    <property type="match status" value="1"/>
</dbReference>
<dbReference type="Gene3D" id="1.20.1530.20">
    <property type="match status" value="1"/>
</dbReference>
<feature type="transmembrane region" description="Helical" evidence="8">
    <location>
        <begin position="45"/>
        <end position="63"/>
    </location>
</feature>
<proteinExistence type="inferred from homology"/>
<protein>
    <recommendedName>
        <fullName evidence="11">AEC family transporter</fullName>
    </recommendedName>
</protein>
<feature type="transmembrane region" description="Helical" evidence="8">
    <location>
        <begin position="203"/>
        <end position="225"/>
    </location>
</feature>
<keyword evidence="4" id="KW-1003">Cell membrane</keyword>
<feature type="transmembrane region" description="Helical" evidence="8">
    <location>
        <begin position="295"/>
        <end position="313"/>
    </location>
</feature>
<dbReference type="PANTHER" id="PTHR36838">
    <property type="entry name" value="AUXIN EFFLUX CARRIER FAMILY PROTEIN"/>
    <property type="match status" value="1"/>
</dbReference>
<evidence type="ECO:0000256" key="1">
    <source>
        <dbReference type="ARBA" id="ARBA00004651"/>
    </source>
</evidence>
<keyword evidence="7 8" id="KW-0472">Membrane</keyword>
<comment type="subcellular location">
    <subcellularLocation>
        <location evidence="1">Cell membrane</location>
        <topology evidence="1">Multi-pass membrane protein</topology>
    </subcellularLocation>
</comment>
<evidence type="ECO:0008006" key="11">
    <source>
        <dbReference type="Google" id="ProtNLM"/>
    </source>
</evidence>
<dbReference type="InterPro" id="IPR038770">
    <property type="entry name" value="Na+/solute_symporter_sf"/>
</dbReference>
<dbReference type="InterPro" id="IPR004776">
    <property type="entry name" value="Mem_transp_PIN-like"/>
</dbReference>
<dbReference type="RefSeq" id="WP_090084532.1">
    <property type="nucleotide sequence ID" value="NZ_FOMR01000005.1"/>
</dbReference>
<evidence type="ECO:0000256" key="7">
    <source>
        <dbReference type="ARBA" id="ARBA00023136"/>
    </source>
</evidence>
<evidence type="ECO:0000256" key="8">
    <source>
        <dbReference type="SAM" id="Phobius"/>
    </source>
</evidence>
<feature type="transmembrane region" description="Helical" evidence="8">
    <location>
        <begin position="69"/>
        <end position="93"/>
    </location>
</feature>
<evidence type="ECO:0000313" key="10">
    <source>
        <dbReference type="Proteomes" id="UP000199474"/>
    </source>
</evidence>
<accession>A0A1I1W5C8</accession>
<evidence type="ECO:0000256" key="2">
    <source>
        <dbReference type="ARBA" id="ARBA00010145"/>
    </source>
</evidence>
<feature type="transmembrane region" description="Helical" evidence="8">
    <location>
        <begin position="261"/>
        <end position="283"/>
    </location>
</feature>
<dbReference type="Proteomes" id="UP000199474">
    <property type="component" value="Unassembled WGS sequence"/>
</dbReference>
<dbReference type="AlphaFoldDB" id="A0A1I1W5C8"/>
<dbReference type="OrthoDB" id="148377at2"/>
<evidence type="ECO:0000256" key="3">
    <source>
        <dbReference type="ARBA" id="ARBA00022448"/>
    </source>
</evidence>
<name>A0A1I1W5C8_9BACI</name>
<sequence>MVISIFLLGSGVFRIQFIVTLVPIFSIFVIGYLIGKGTQLDVRSLSFVAVNVFYPFLAFHTFYENPLTYNHLYIFITFGALILLLFLTILVFSNLSSLHKQRTHAMLLAGLFMNGGNYGVPVVLFTFGQEGFVYALMVMVVMGMLMNSLGLYIAASGANENISKKAAILKTIKMPLLPATLAGMLFQIIGLELPEQVIETIELLSNAAIPLIMIVLGVQLSTIVVRKIEWGYVGFIVFTRLVLSPLLTLIIVNIVGLNSSVLGDVLVLIAAMPSAANTTIFSVRFHVDPNFVSSATFIGTVLSIVTLPIWFAIL</sequence>
<organism evidence="9 10">
    <name type="scientific">Lentibacillus persicus</name>
    <dbReference type="NCBI Taxonomy" id="640948"/>
    <lineage>
        <taxon>Bacteria</taxon>
        <taxon>Bacillati</taxon>
        <taxon>Bacillota</taxon>
        <taxon>Bacilli</taxon>
        <taxon>Bacillales</taxon>
        <taxon>Bacillaceae</taxon>
        <taxon>Lentibacillus</taxon>
    </lineage>
</organism>
<keyword evidence="6 8" id="KW-1133">Transmembrane helix</keyword>
<dbReference type="GO" id="GO:0005886">
    <property type="term" value="C:plasma membrane"/>
    <property type="evidence" value="ECO:0007669"/>
    <property type="project" value="UniProtKB-SubCell"/>
</dbReference>
<comment type="similarity">
    <text evidence="2">Belongs to the auxin efflux carrier (TC 2.A.69) family.</text>
</comment>
<dbReference type="Pfam" id="PF03547">
    <property type="entry name" value="Mem_trans"/>
    <property type="match status" value="1"/>
</dbReference>
<feature type="transmembrane region" description="Helical" evidence="8">
    <location>
        <begin position="12"/>
        <end position="33"/>
    </location>
</feature>
<reference evidence="10" key="1">
    <citation type="submission" date="2016-10" db="EMBL/GenBank/DDBJ databases">
        <authorList>
            <person name="Varghese N."/>
            <person name="Submissions S."/>
        </authorList>
    </citation>
    <scope>NUCLEOTIDE SEQUENCE [LARGE SCALE GENOMIC DNA]</scope>
    <source>
        <strain evidence="10">DSM 22530</strain>
    </source>
</reference>
<gene>
    <name evidence="9" type="ORF">SAMN05216238_105218</name>
</gene>
<dbReference type="STRING" id="640948.SAMN05216238_105218"/>
<keyword evidence="3" id="KW-0813">Transport</keyword>
<feature type="transmembrane region" description="Helical" evidence="8">
    <location>
        <begin position="174"/>
        <end position="191"/>
    </location>
</feature>
<dbReference type="GO" id="GO:0055085">
    <property type="term" value="P:transmembrane transport"/>
    <property type="evidence" value="ECO:0007669"/>
    <property type="project" value="InterPro"/>
</dbReference>
<evidence type="ECO:0000256" key="4">
    <source>
        <dbReference type="ARBA" id="ARBA00022475"/>
    </source>
</evidence>
<evidence type="ECO:0000313" key="9">
    <source>
        <dbReference type="EMBL" id="SFD90375.1"/>
    </source>
</evidence>